<dbReference type="PANTHER" id="PTHR42643">
    <property type="entry name" value="IONOTROPIC RECEPTOR 20A-RELATED"/>
    <property type="match status" value="1"/>
</dbReference>
<evidence type="ECO:0000313" key="10">
    <source>
        <dbReference type="EMBL" id="KAH8384616.1"/>
    </source>
</evidence>
<keyword evidence="2" id="KW-1003">Cell membrane</keyword>
<dbReference type="AlphaFoldDB" id="A0AAD4K8K2"/>
<keyword evidence="11" id="KW-1185">Reference proteome</keyword>
<feature type="chain" id="PRO_5041946950" description="Ionotropic receptor" evidence="9">
    <location>
        <begin position="19"/>
        <end position="578"/>
    </location>
</feature>
<keyword evidence="6" id="KW-0675">Receptor</keyword>
<evidence type="ECO:0000256" key="6">
    <source>
        <dbReference type="ARBA" id="ARBA00023170"/>
    </source>
</evidence>
<evidence type="ECO:0000256" key="8">
    <source>
        <dbReference type="SAM" id="Phobius"/>
    </source>
</evidence>
<dbReference type="GO" id="GO:0005886">
    <property type="term" value="C:plasma membrane"/>
    <property type="evidence" value="ECO:0007669"/>
    <property type="project" value="UniProtKB-SubCell"/>
</dbReference>
<comment type="subcellular location">
    <subcellularLocation>
        <location evidence="1">Cell membrane</location>
        <topology evidence="1">Multi-pass membrane protein</topology>
    </subcellularLocation>
</comment>
<keyword evidence="7" id="KW-0325">Glycoprotein</keyword>
<evidence type="ECO:0000256" key="7">
    <source>
        <dbReference type="ARBA" id="ARBA00023180"/>
    </source>
</evidence>
<name>A0AAD4K8K2_9MUSC</name>
<evidence type="ECO:0000256" key="5">
    <source>
        <dbReference type="ARBA" id="ARBA00023136"/>
    </source>
</evidence>
<evidence type="ECO:0000256" key="3">
    <source>
        <dbReference type="ARBA" id="ARBA00022692"/>
    </source>
</evidence>
<feature type="signal peptide" evidence="9">
    <location>
        <begin position="1"/>
        <end position="18"/>
    </location>
</feature>
<dbReference type="Proteomes" id="UP001200034">
    <property type="component" value="Unassembled WGS sequence"/>
</dbReference>
<keyword evidence="3 8" id="KW-0812">Transmembrane</keyword>
<organism evidence="10 11">
    <name type="scientific">Drosophila rubida</name>
    <dbReference type="NCBI Taxonomy" id="30044"/>
    <lineage>
        <taxon>Eukaryota</taxon>
        <taxon>Metazoa</taxon>
        <taxon>Ecdysozoa</taxon>
        <taxon>Arthropoda</taxon>
        <taxon>Hexapoda</taxon>
        <taxon>Insecta</taxon>
        <taxon>Pterygota</taxon>
        <taxon>Neoptera</taxon>
        <taxon>Endopterygota</taxon>
        <taxon>Diptera</taxon>
        <taxon>Brachycera</taxon>
        <taxon>Muscomorpha</taxon>
        <taxon>Ephydroidea</taxon>
        <taxon>Drosophilidae</taxon>
        <taxon>Drosophila</taxon>
    </lineage>
</organism>
<evidence type="ECO:0008006" key="12">
    <source>
        <dbReference type="Google" id="ProtNLM"/>
    </source>
</evidence>
<dbReference type="PANTHER" id="PTHR42643:SF41">
    <property type="entry name" value="IONOTROPIC RECEPTOR 20A-RELATED"/>
    <property type="match status" value="1"/>
</dbReference>
<protein>
    <recommendedName>
        <fullName evidence="12">Ionotropic receptor</fullName>
    </recommendedName>
</protein>
<keyword evidence="4 8" id="KW-1133">Transmembrane helix</keyword>
<proteinExistence type="predicted"/>
<gene>
    <name evidence="10" type="ORF">KR093_003065</name>
</gene>
<evidence type="ECO:0000256" key="1">
    <source>
        <dbReference type="ARBA" id="ARBA00004651"/>
    </source>
</evidence>
<evidence type="ECO:0000256" key="4">
    <source>
        <dbReference type="ARBA" id="ARBA00022989"/>
    </source>
</evidence>
<accession>A0AAD4K8K2</accession>
<evidence type="ECO:0000256" key="9">
    <source>
        <dbReference type="SAM" id="SignalP"/>
    </source>
</evidence>
<sequence length="578" mass="66108">MWTLRIGIILLVIQESSATTGNIVRELAQASRSTIFIVRSDQCPQTWLQQLLVAPPVPVILQSLSNETTGKPFSRVLCLVCFRENDFAEEQLVSLLHNFRRERIVFYVASRQFNSTSLDLLRVLMRLCYRLQVVHVIGLLAEDEEHHYYRYQPYPDFKVEQHPIQRRPLYIEHYPNMQRQPLTILPDQKYPRTIIYTDWRTGSEVLAGSVGRFVRTLAWKLNATLQYPVQVRPGHSLSTHEMMIMAKALHVDIPAGIVSIDLSEQLPHMSYPFELSRICLMIPIALPIPIRDIYLVLCSVQHLLIALAITVGIGWLLSLHKHLNGQTPSAVDLVLNDVAMRGLLGQSFGRIVKRRLSSSWIYLMLGFLGLNFSSIHEAALGTLLTQPPKHFQPRSFEDLQHVRTPLPLVVDVSDFSNFSKVSALSLPMLAVNVSELNHLRDNLNMSHVYFASRLKWTLLSAQQKYFPQEVFLYSDDACISTLTLMAFQLPKNSWFEEHISRLTMDARATGLFQHWIDMHFYDMAAAGLISFRDPVDRMFPRSGGALQLRDLQWIWFGYAVLLGFALAAFGVEVISKRA</sequence>
<keyword evidence="5 8" id="KW-0472">Membrane</keyword>
<evidence type="ECO:0000313" key="11">
    <source>
        <dbReference type="Proteomes" id="UP001200034"/>
    </source>
</evidence>
<reference evidence="10" key="1">
    <citation type="journal article" date="2021" name="Mol. Ecol. Resour.">
        <title>Phylogenomic analyses of the genus Drosophila reveals genomic signals of climate adaptation.</title>
        <authorList>
            <person name="Li F."/>
            <person name="Rane R.V."/>
            <person name="Luria V."/>
            <person name="Xiong Z."/>
            <person name="Chen J."/>
            <person name="Li Z."/>
            <person name="Catullo R.A."/>
            <person name="Griffin P.C."/>
            <person name="Schiffer M."/>
            <person name="Pearce S."/>
            <person name="Lee S.F."/>
            <person name="McElroy K."/>
            <person name="Stocker A."/>
            <person name="Shirriffs J."/>
            <person name="Cockerell F."/>
            <person name="Coppin C."/>
            <person name="Sgro C.M."/>
            <person name="Karger A."/>
            <person name="Cain J.W."/>
            <person name="Weber J.A."/>
            <person name="Santpere G."/>
            <person name="Kirschner M.W."/>
            <person name="Hoffmann A.A."/>
            <person name="Oakeshott J.G."/>
            <person name="Zhang G."/>
        </authorList>
    </citation>
    <scope>NUCLEOTIDE SEQUENCE</scope>
    <source>
        <strain evidence="10">BGI-SZ-2011g</strain>
    </source>
</reference>
<dbReference type="InterPro" id="IPR052192">
    <property type="entry name" value="Insect_Ionotropic_Sensory_Rcpt"/>
</dbReference>
<keyword evidence="9" id="KW-0732">Signal</keyword>
<comment type="caution">
    <text evidence="10">The sequence shown here is derived from an EMBL/GenBank/DDBJ whole genome shotgun (WGS) entry which is preliminary data.</text>
</comment>
<evidence type="ECO:0000256" key="2">
    <source>
        <dbReference type="ARBA" id="ARBA00022475"/>
    </source>
</evidence>
<feature type="transmembrane region" description="Helical" evidence="8">
    <location>
        <begin position="553"/>
        <end position="574"/>
    </location>
</feature>
<dbReference type="EMBL" id="JAJJHW010000681">
    <property type="protein sequence ID" value="KAH8384616.1"/>
    <property type="molecule type" value="Genomic_DNA"/>
</dbReference>